<sequence length="410" mass="47359">MKVLIIGFVWPEPKSSAAGSRMMQLIQIFLAENYTVTFATSTSKTENAFNLKSLGIDERTIELNSSTFDDFISQLQPDIVLFDRFLTEEQFGWRVAQQCPKAIRILDTEDVHGLRKGRELALKDNTPFNVEYLHNDTSKREIASIYRCDVSLIISEAEMELLTQEFGVPTELLHYMPFLIEPIAEESKQKLPAFEDRNHFITIGNFLHPPNLDSVKFLYQSIWSKIKTKLPKAEMHIYGAYQNNKAQQFKTNDKGFVIKGFAEDVNDVMQQAKVCLSPLRFGAGLKGKFFDAMLNGTPFVTTSIGAEGILESSYMNTLNSEDVDAIVEYAIRMYSDKAIWQEQQNLGFNVLKKRFDKQYHIETFKKKLQYVIEHLKECRQNNFTGQMLMHHTLQSTKYMSKWIEEKNKKD</sequence>
<proteinExistence type="predicted"/>
<accession>A0ABN1JX76</accession>
<dbReference type="SUPFAM" id="SSF53756">
    <property type="entry name" value="UDP-Glycosyltransferase/glycogen phosphorylase"/>
    <property type="match status" value="1"/>
</dbReference>
<name>A0ABN1JX76_9FLAO</name>
<reference evidence="1 2" key="1">
    <citation type="journal article" date="2019" name="Int. J. Syst. Evol. Microbiol.">
        <title>The Global Catalogue of Microorganisms (GCM) 10K type strain sequencing project: providing services to taxonomists for standard genome sequencing and annotation.</title>
        <authorList>
            <consortium name="The Broad Institute Genomics Platform"/>
            <consortium name="The Broad Institute Genome Sequencing Center for Infectious Disease"/>
            <person name="Wu L."/>
            <person name="Ma J."/>
        </authorList>
    </citation>
    <scope>NUCLEOTIDE SEQUENCE [LARGE SCALE GENOMIC DNA]</scope>
    <source>
        <strain evidence="1 2">JCM 15976</strain>
    </source>
</reference>
<dbReference type="Pfam" id="PF13692">
    <property type="entry name" value="Glyco_trans_1_4"/>
    <property type="match status" value="1"/>
</dbReference>
<keyword evidence="2" id="KW-1185">Reference proteome</keyword>
<evidence type="ECO:0000313" key="2">
    <source>
        <dbReference type="Proteomes" id="UP001500736"/>
    </source>
</evidence>
<evidence type="ECO:0000313" key="1">
    <source>
        <dbReference type="EMBL" id="GAA0748471.1"/>
    </source>
</evidence>
<protein>
    <submittedName>
        <fullName evidence="1">Glycosyltransferase family 4 protein</fullName>
    </submittedName>
</protein>
<dbReference type="EMBL" id="BAAAGF010000004">
    <property type="protein sequence ID" value="GAA0748471.1"/>
    <property type="molecule type" value="Genomic_DNA"/>
</dbReference>
<dbReference type="PANTHER" id="PTHR12526">
    <property type="entry name" value="GLYCOSYLTRANSFERASE"/>
    <property type="match status" value="1"/>
</dbReference>
<dbReference type="Proteomes" id="UP001500736">
    <property type="component" value="Unassembled WGS sequence"/>
</dbReference>
<dbReference type="PANTHER" id="PTHR12526:SF584">
    <property type="entry name" value="GLYCOSYLTRANSFERASE"/>
    <property type="match status" value="1"/>
</dbReference>
<comment type="caution">
    <text evidence="1">The sequence shown here is derived from an EMBL/GenBank/DDBJ whole genome shotgun (WGS) entry which is preliminary data.</text>
</comment>
<dbReference type="Gene3D" id="3.40.50.2000">
    <property type="entry name" value="Glycogen Phosphorylase B"/>
    <property type="match status" value="1"/>
</dbReference>
<dbReference type="RefSeq" id="WP_343799097.1">
    <property type="nucleotide sequence ID" value="NZ_BAAAGF010000004.1"/>
</dbReference>
<gene>
    <name evidence="1" type="ORF">GCM10009431_27050</name>
</gene>
<organism evidence="1 2">
    <name type="scientific">Gaetbulibacter jejuensis</name>
    <dbReference type="NCBI Taxonomy" id="584607"/>
    <lineage>
        <taxon>Bacteria</taxon>
        <taxon>Pseudomonadati</taxon>
        <taxon>Bacteroidota</taxon>
        <taxon>Flavobacteriia</taxon>
        <taxon>Flavobacteriales</taxon>
        <taxon>Flavobacteriaceae</taxon>
        <taxon>Gaetbulibacter</taxon>
    </lineage>
</organism>
<dbReference type="CDD" id="cd03801">
    <property type="entry name" value="GT4_PimA-like"/>
    <property type="match status" value="1"/>
</dbReference>